<dbReference type="InterPro" id="IPR050185">
    <property type="entry name" value="Ub_carboxyl-term_hydrolase"/>
</dbReference>
<dbReference type="OrthoDB" id="21192at2759"/>
<feature type="domain" description="USP" evidence="4">
    <location>
        <begin position="155"/>
        <end position="484"/>
    </location>
</feature>
<comment type="catalytic activity">
    <reaction evidence="1 2">
        <text>Thiol-dependent hydrolysis of ester, thioester, amide, peptide and isopeptide bonds formed by the C-terminal Gly of ubiquitin (a 76-residue protein attached to proteins as an intracellular targeting signal).</text>
        <dbReference type="EC" id="3.4.19.12"/>
    </reaction>
</comment>
<dbReference type="GO" id="GO:0006508">
    <property type="term" value="P:proteolysis"/>
    <property type="evidence" value="ECO:0007669"/>
    <property type="project" value="UniProtKB-KW"/>
</dbReference>
<evidence type="ECO:0000259" key="4">
    <source>
        <dbReference type="PROSITE" id="PS50235"/>
    </source>
</evidence>
<dbReference type="AlphaFoldDB" id="A0A9P1J266"/>
<keyword evidence="2" id="KW-0645">Protease</keyword>
<dbReference type="Gene3D" id="3.90.70.10">
    <property type="entry name" value="Cysteine proteinases"/>
    <property type="match status" value="1"/>
</dbReference>
<dbReference type="SUPFAM" id="SSF54001">
    <property type="entry name" value="Cysteine proteinases"/>
    <property type="match status" value="1"/>
</dbReference>
<dbReference type="PROSITE" id="PS50235">
    <property type="entry name" value="USP_3"/>
    <property type="match status" value="1"/>
</dbReference>
<accession>A0A9P1J266</accession>
<protein>
    <recommendedName>
        <fullName evidence="2">Ubiquitin carboxyl-terminal hydrolase</fullName>
        <ecNumber evidence="2">3.4.19.12</ecNumber>
    </recommendedName>
</protein>
<gene>
    <name evidence="5" type="ORF">CAMP_LOCUS17010</name>
</gene>
<dbReference type="EC" id="3.4.19.12" evidence="2"/>
<dbReference type="GO" id="GO:0004843">
    <property type="term" value="F:cysteine-type deubiquitinase activity"/>
    <property type="evidence" value="ECO:0007669"/>
    <property type="project" value="UniProtKB-UniRule"/>
</dbReference>
<feature type="compositionally biased region" description="Basic and acidic residues" evidence="3">
    <location>
        <begin position="1"/>
        <end position="10"/>
    </location>
</feature>
<reference evidence="5" key="1">
    <citation type="submission" date="2022-11" db="EMBL/GenBank/DDBJ databases">
        <authorList>
            <person name="Kikuchi T."/>
        </authorList>
    </citation>
    <scope>NUCLEOTIDE SEQUENCE</scope>
    <source>
        <strain evidence="5">PS1010</strain>
    </source>
</reference>
<evidence type="ECO:0000256" key="2">
    <source>
        <dbReference type="RuleBase" id="RU366025"/>
    </source>
</evidence>
<keyword evidence="2" id="KW-0833">Ubl conjugation pathway</keyword>
<evidence type="ECO:0000313" key="6">
    <source>
        <dbReference type="Proteomes" id="UP001152747"/>
    </source>
</evidence>
<dbReference type="GO" id="GO:0016579">
    <property type="term" value="P:protein deubiquitination"/>
    <property type="evidence" value="ECO:0007669"/>
    <property type="project" value="InterPro"/>
</dbReference>
<dbReference type="EMBL" id="CANHGI010000006">
    <property type="protein sequence ID" value="CAI5454373.1"/>
    <property type="molecule type" value="Genomic_DNA"/>
</dbReference>
<dbReference type="InterPro" id="IPR001394">
    <property type="entry name" value="Peptidase_C19_UCH"/>
</dbReference>
<dbReference type="Proteomes" id="UP001152747">
    <property type="component" value="Unassembled WGS sequence"/>
</dbReference>
<organism evidence="5 6">
    <name type="scientific">Caenorhabditis angaria</name>
    <dbReference type="NCBI Taxonomy" id="860376"/>
    <lineage>
        <taxon>Eukaryota</taxon>
        <taxon>Metazoa</taxon>
        <taxon>Ecdysozoa</taxon>
        <taxon>Nematoda</taxon>
        <taxon>Chromadorea</taxon>
        <taxon>Rhabditida</taxon>
        <taxon>Rhabditina</taxon>
        <taxon>Rhabditomorpha</taxon>
        <taxon>Rhabditoidea</taxon>
        <taxon>Rhabditidae</taxon>
        <taxon>Peloderinae</taxon>
        <taxon>Caenorhabditis</taxon>
    </lineage>
</organism>
<dbReference type="InterPro" id="IPR018200">
    <property type="entry name" value="USP_CS"/>
</dbReference>
<keyword evidence="2" id="KW-0788">Thiol protease</keyword>
<evidence type="ECO:0000313" key="5">
    <source>
        <dbReference type="EMBL" id="CAI5454373.1"/>
    </source>
</evidence>
<dbReference type="InterPro" id="IPR038765">
    <property type="entry name" value="Papain-like_cys_pep_sf"/>
</dbReference>
<dbReference type="PROSITE" id="PS00973">
    <property type="entry name" value="USP_2"/>
    <property type="match status" value="1"/>
</dbReference>
<dbReference type="InterPro" id="IPR028889">
    <property type="entry name" value="USP"/>
</dbReference>
<comment type="caution">
    <text evidence="5">The sequence shown here is derived from an EMBL/GenBank/DDBJ whole genome shotgun (WGS) entry which is preliminary data.</text>
</comment>
<dbReference type="PANTHER" id="PTHR21646">
    <property type="entry name" value="UBIQUITIN CARBOXYL-TERMINAL HYDROLASE"/>
    <property type="match status" value="1"/>
</dbReference>
<proteinExistence type="inferred from homology"/>
<keyword evidence="6" id="KW-1185">Reference proteome</keyword>
<evidence type="ECO:0000256" key="1">
    <source>
        <dbReference type="ARBA" id="ARBA00000707"/>
    </source>
</evidence>
<keyword evidence="2" id="KW-0378">Hydrolase</keyword>
<dbReference type="Pfam" id="PF00443">
    <property type="entry name" value="UCH"/>
    <property type="match status" value="1"/>
</dbReference>
<sequence>MKNTDDDNFKKPSIKRRGKGMPPAEIEQIEPVNEKMRPDICVHLKSIDSYAILKCLNYQMLSCVTCMSPAVFICAERKCANSAKNCFCADNEHIKPHFKHFGHRLLIHIPKQIIACSSCRKTIQIKDLLDMRGKTLSKHDGAYSYDKKLFPIGTTGLLNTGNTCYANAALQLLIHCGPFGSFFRDYSASSDVKIESQFLTECFARLVKIVYSENRYSSMDPCDILDIIRGKTLNFHQYQQHDSQEFMKAIIDTISEELQQSTSAESQSVITDLFNGQMESVITCSECHNISGVSEQFTDLSLSLIYKCFVYDSKDMNGNETSKDGGKLGSVLVTTTREVDIGNCLEDFFQTTNLDGDNQYRCDQCEKHVDAVKTLKLSQLPNVLCVHLKRFKHDQVGSSKIVSPIIFPSEGLDLSNYSSVGDVSYNLTGFITHEGSGSDCGHYIAYCYNPETKQWFEYDDSNVRRVDDIEAAKKRAYVLLFIKKDYENAHKSDWLTKKSKLDGFLEPKCYVSKNWWLGVRRGEFQKINNRAILCEHGFLDASIINVEDDVVEVSQPFFEHIHEIAGGDPMIKTLDKCITCHAALFNEEIKRFRDGADLNKTDDWIEFCRSNFAKGLYETHLPDTIINVNWLTRLNEYLLDPRNPRPGKITNAFMERYMEDIDGQKRIVKSIPNVKRNTVEVYSALSGKFGSEKDVYYTNEVQPDENALSNAQEKVSTILKESLGSLEKLIQNHEDSPDKPKNKK</sequence>
<name>A0A9P1J266_9PELO</name>
<feature type="region of interest" description="Disordered" evidence="3">
    <location>
        <begin position="1"/>
        <end position="25"/>
    </location>
</feature>
<dbReference type="PROSITE" id="PS00972">
    <property type="entry name" value="USP_1"/>
    <property type="match status" value="1"/>
</dbReference>
<comment type="similarity">
    <text evidence="2">Belongs to the peptidase C19 family.</text>
</comment>
<dbReference type="CDD" id="cd02674">
    <property type="entry name" value="Peptidase_C19R"/>
    <property type="match status" value="1"/>
</dbReference>
<evidence type="ECO:0000256" key="3">
    <source>
        <dbReference type="SAM" id="MobiDB-lite"/>
    </source>
</evidence>